<dbReference type="Proteomes" id="UP000563094">
    <property type="component" value="Unassembled WGS sequence"/>
</dbReference>
<evidence type="ECO:0000313" key="4">
    <source>
        <dbReference type="Proteomes" id="UP000563094"/>
    </source>
</evidence>
<organism evidence="3 4">
    <name type="scientific">Rufibacter quisquiliarum</name>
    <dbReference type="NCBI Taxonomy" id="1549639"/>
    <lineage>
        <taxon>Bacteria</taxon>
        <taxon>Pseudomonadati</taxon>
        <taxon>Bacteroidota</taxon>
        <taxon>Cytophagia</taxon>
        <taxon>Cytophagales</taxon>
        <taxon>Hymenobacteraceae</taxon>
        <taxon>Rufibacter</taxon>
    </lineage>
</organism>
<feature type="signal peptide" evidence="2">
    <location>
        <begin position="1"/>
        <end position="18"/>
    </location>
</feature>
<accession>A0A839GPT9</accession>
<keyword evidence="2" id="KW-0732">Signal</keyword>
<dbReference type="RefSeq" id="WP_153042842.1">
    <property type="nucleotide sequence ID" value="NZ_JACJIQ010000003.1"/>
</dbReference>
<proteinExistence type="predicted"/>
<evidence type="ECO:0000256" key="2">
    <source>
        <dbReference type="SAM" id="SignalP"/>
    </source>
</evidence>
<name>A0A839GPT9_9BACT</name>
<keyword evidence="4" id="KW-1185">Reference proteome</keyword>
<evidence type="ECO:0008006" key="5">
    <source>
        <dbReference type="Google" id="ProtNLM"/>
    </source>
</evidence>
<feature type="chain" id="PRO_5032978758" description="HEAT repeat domain-containing protein" evidence="2">
    <location>
        <begin position="19"/>
        <end position="143"/>
    </location>
</feature>
<evidence type="ECO:0000313" key="3">
    <source>
        <dbReference type="EMBL" id="MBA9076458.1"/>
    </source>
</evidence>
<reference evidence="3 4" key="1">
    <citation type="submission" date="2020-08" db="EMBL/GenBank/DDBJ databases">
        <title>Genomic Encyclopedia of Type Strains, Phase IV (KMG-IV): sequencing the most valuable type-strain genomes for metagenomic binning, comparative biology and taxonomic classification.</title>
        <authorList>
            <person name="Goeker M."/>
        </authorList>
    </citation>
    <scope>NUCLEOTIDE SEQUENCE [LARGE SCALE GENOMIC DNA]</scope>
    <source>
        <strain evidence="3 4">DSM 29854</strain>
    </source>
</reference>
<comment type="caution">
    <text evidence="3">The sequence shown here is derived from an EMBL/GenBank/DDBJ whole genome shotgun (WGS) entry which is preliminary data.</text>
</comment>
<protein>
    <recommendedName>
        <fullName evidence="5">HEAT repeat domain-containing protein</fullName>
    </recommendedName>
</protein>
<dbReference type="EMBL" id="JACJIQ010000003">
    <property type="protein sequence ID" value="MBA9076458.1"/>
    <property type="molecule type" value="Genomic_DNA"/>
</dbReference>
<evidence type="ECO:0000256" key="1">
    <source>
        <dbReference type="SAM" id="MobiDB-lite"/>
    </source>
</evidence>
<dbReference type="AlphaFoldDB" id="A0A839GPT9"/>
<feature type="region of interest" description="Disordered" evidence="1">
    <location>
        <begin position="23"/>
        <end position="43"/>
    </location>
</feature>
<sequence length="143" mass="16272">MRIRILLFIFLFPPFILASQGQSTSSSPQTATNEGSKTQQKGKSLLKKLSDKALVGLTDSDNAGVRCSAFLALVKMDSNKVRPVFVKHMDDDEKLTLNFLWGLVTDYERVNQFMLEQLHPDTSESSYKLTKQEYETCKKLIYQ</sequence>
<gene>
    <name evidence="3" type="ORF">FHS90_001162</name>
</gene>